<feature type="transmembrane region" description="Helical" evidence="1">
    <location>
        <begin position="98"/>
        <end position="119"/>
    </location>
</feature>
<accession>A0AAD2K0L8</accession>
<protein>
    <recommendedName>
        <fullName evidence="2">DUF6533 domain-containing protein</fullName>
    </recommendedName>
</protein>
<keyword evidence="1" id="KW-0812">Transmembrane</keyword>
<keyword evidence="1" id="KW-1133">Transmembrane helix</keyword>
<evidence type="ECO:0000313" key="4">
    <source>
        <dbReference type="Proteomes" id="UP001295794"/>
    </source>
</evidence>
<feature type="domain" description="DUF6533" evidence="2">
    <location>
        <begin position="67"/>
        <end position="107"/>
    </location>
</feature>
<feature type="transmembrane region" description="Helical" evidence="1">
    <location>
        <begin position="446"/>
        <end position="467"/>
    </location>
</feature>
<dbReference type="InterPro" id="IPR045340">
    <property type="entry name" value="DUF6533"/>
</dbReference>
<comment type="caution">
    <text evidence="3">The sequence shown here is derived from an EMBL/GenBank/DDBJ whole genome shotgun (WGS) entry which is preliminary data.</text>
</comment>
<dbReference type="EMBL" id="CAVNYO010000181">
    <property type="protein sequence ID" value="CAK5272337.1"/>
    <property type="molecule type" value="Genomic_DNA"/>
</dbReference>
<proteinExistence type="predicted"/>
<organism evidence="3 4">
    <name type="scientific">Mycena citricolor</name>
    <dbReference type="NCBI Taxonomy" id="2018698"/>
    <lineage>
        <taxon>Eukaryota</taxon>
        <taxon>Fungi</taxon>
        <taxon>Dikarya</taxon>
        <taxon>Basidiomycota</taxon>
        <taxon>Agaricomycotina</taxon>
        <taxon>Agaricomycetes</taxon>
        <taxon>Agaricomycetidae</taxon>
        <taxon>Agaricales</taxon>
        <taxon>Marasmiineae</taxon>
        <taxon>Mycenaceae</taxon>
        <taxon>Mycena</taxon>
    </lineage>
</organism>
<keyword evidence="4" id="KW-1185">Reference proteome</keyword>
<sequence>MSSITLVRYDHHQDEGGPDHAGAYQGAWPDSEHPALLPTPWLRMRDDGVPDAQTIIHDVRIHNDLFLAGIVVLYWEHLVTFEDEVKYLWQRTRTASTYAFLLNRYLASLGNLVVLVFHFTPLPSTVQRREPVSSAASPSQSDRDLWWACLLFMACVGSHEMPVLLTLRIYAIYGRGSHLWKYLIVAGLGLLAISVWAVSGSRGTPLPDDTAGGCHTGVSEKVAVHLVVPWEALFVYDWLIFAALFARSIRARREENVRLQIAPRDGEFPLFSLLIRDGAIYFVVMALTNLANILTFYFTRSIIKGCVSTLASCLSVTMMSRLMINLHKVDAVKGIFSSNATIDHWRYGTGRPTVELDSSVPCRMVEAAQPQLTWDVGIRNVLHIVGIVILYWDHILMLGDEIHILWLRPARRSKSAYWFFAIRYTAFVGNLLITLGMFYPTVSPELVLVFMQALVAMVMFLRIYALYNRSRRVLAGLIAVCIPLVALIAWSLVGQKTRPAPMLSGGCNLLMSRRTSNHVVGAWFALFMYDSVIFGLTIYKTYSTWRRAGSPEHLPIHALIFRDGVLYFGALALINFSNIITFYLGGPLLRGSMSTFASCVSVSLMARLMLNLHRKADAGVFDGTIHLSHISIPPIAGADEQDAAGQDVEADAIALASGRRLMGEIETPTTATFVHEPAVVEQRRSQGDDWTV</sequence>
<dbReference type="Proteomes" id="UP001295794">
    <property type="component" value="Unassembled WGS sequence"/>
</dbReference>
<gene>
    <name evidence="3" type="ORF">MYCIT1_LOCUS17967</name>
</gene>
<feature type="transmembrane region" description="Helical" evidence="1">
    <location>
        <begin position="179"/>
        <end position="198"/>
    </location>
</feature>
<feature type="domain" description="DUF6533" evidence="2">
    <location>
        <begin position="382"/>
        <end position="427"/>
    </location>
</feature>
<feature type="transmembrane region" description="Helical" evidence="1">
    <location>
        <begin position="474"/>
        <end position="493"/>
    </location>
</feature>
<feature type="transmembrane region" description="Helical" evidence="1">
    <location>
        <begin position="278"/>
        <end position="296"/>
    </location>
</feature>
<reference evidence="3" key="1">
    <citation type="submission" date="2023-11" db="EMBL/GenBank/DDBJ databases">
        <authorList>
            <person name="De Vega J J."/>
            <person name="De Vega J J."/>
        </authorList>
    </citation>
    <scope>NUCLEOTIDE SEQUENCE</scope>
</reference>
<evidence type="ECO:0000259" key="2">
    <source>
        <dbReference type="Pfam" id="PF20151"/>
    </source>
</evidence>
<evidence type="ECO:0000313" key="3">
    <source>
        <dbReference type="EMBL" id="CAK5272337.1"/>
    </source>
</evidence>
<dbReference type="AlphaFoldDB" id="A0AAD2K0L8"/>
<dbReference type="Pfam" id="PF20151">
    <property type="entry name" value="DUF6533"/>
    <property type="match status" value="2"/>
</dbReference>
<feature type="transmembrane region" description="Helical" evidence="1">
    <location>
        <begin position="565"/>
        <end position="585"/>
    </location>
</feature>
<feature type="transmembrane region" description="Helical" evidence="1">
    <location>
        <begin position="520"/>
        <end position="539"/>
    </location>
</feature>
<name>A0AAD2K0L8_9AGAR</name>
<feature type="transmembrane region" description="Helical" evidence="1">
    <location>
        <begin position="145"/>
        <end position="167"/>
    </location>
</feature>
<keyword evidence="1" id="KW-0472">Membrane</keyword>
<feature type="transmembrane region" description="Helical" evidence="1">
    <location>
        <begin position="416"/>
        <end position="440"/>
    </location>
</feature>
<evidence type="ECO:0000256" key="1">
    <source>
        <dbReference type="SAM" id="Phobius"/>
    </source>
</evidence>